<dbReference type="Proteomes" id="UP000486351">
    <property type="component" value="Unassembled WGS sequence"/>
</dbReference>
<sequence length="65" mass="7328">MEFMRKMEESMTEMKDSMASVEEKVAQVQKQSAGVEKETLLPRTLPNPASFAPMSPEVVEARKEP</sequence>
<keyword evidence="13" id="KW-1185">Reference proteome</keyword>
<dbReference type="EMBL" id="QXFW01003719">
    <property type="protein sequence ID" value="KAE8969128.1"/>
    <property type="molecule type" value="Genomic_DNA"/>
</dbReference>
<gene>
    <name evidence="10" type="ORF">PF001_g20718</name>
    <name evidence="9" type="ORF">PF002_g22816</name>
    <name evidence="8" type="ORF">PF004_g20451</name>
    <name evidence="7" type="ORF">PF005_g29378</name>
    <name evidence="6" type="ORF">PF006_g23311</name>
    <name evidence="5" type="ORF">PF007_g19807</name>
    <name evidence="11" type="ORF">PF008_g20593</name>
    <name evidence="2" type="ORF">PF009_g23013</name>
    <name evidence="4" type="ORF">PF010_g21408</name>
    <name evidence="3" type="ORF">PF011_g26920</name>
</gene>
<dbReference type="Proteomes" id="UP000440367">
    <property type="component" value="Unassembled WGS sequence"/>
</dbReference>
<evidence type="ECO:0000313" key="7">
    <source>
        <dbReference type="EMBL" id="KAE9165997.1"/>
    </source>
</evidence>
<dbReference type="EMBL" id="QXGD01001887">
    <property type="protein sequence ID" value="KAE9197221.1"/>
    <property type="molecule type" value="Genomic_DNA"/>
</dbReference>
<evidence type="ECO:0000313" key="6">
    <source>
        <dbReference type="EMBL" id="KAE9098665.1"/>
    </source>
</evidence>
<dbReference type="EMBL" id="QXGE01001811">
    <property type="protein sequence ID" value="KAE9287992.1"/>
    <property type="molecule type" value="Genomic_DNA"/>
</dbReference>
<evidence type="ECO:0000313" key="13">
    <source>
        <dbReference type="Proteomes" id="UP000433483"/>
    </source>
</evidence>
<dbReference type="Proteomes" id="UP000440732">
    <property type="component" value="Unassembled WGS sequence"/>
</dbReference>
<evidence type="ECO:0000313" key="5">
    <source>
        <dbReference type="EMBL" id="KAE9088891.1"/>
    </source>
</evidence>
<dbReference type="Proteomes" id="UP000429523">
    <property type="component" value="Unassembled WGS sequence"/>
</dbReference>
<evidence type="ECO:0000313" key="19">
    <source>
        <dbReference type="Proteomes" id="UP000476176"/>
    </source>
</evidence>
<evidence type="ECO:0000256" key="1">
    <source>
        <dbReference type="SAM" id="MobiDB-lite"/>
    </source>
</evidence>
<dbReference type="EMBL" id="QXGC01001827">
    <property type="protein sequence ID" value="KAE9195346.1"/>
    <property type="molecule type" value="Genomic_DNA"/>
</dbReference>
<evidence type="ECO:0000313" key="20">
    <source>
        <dbReference type="Proteomes" id="UP000486351"/>
    </source>
</evidence>
<evidence type="ECO:0000313" key="10">
    <source>
        <dbReference type="EMBL" id="KAE9287992.1"/>
    </source>
</evidence>
<dbReference type="EMBL" id="QXGF01001968">
    <property type="protein sequence ID" value="KAE8926804.1"/>
    <property type="molecule type" value="Genomic_DNA"/>
</dbReference>
<name>A0A6A3HMG0_9STRA</name>
<dbReference type="Proteomes" id="UP000476176">
    <property type="component" value="Unassembled WGS sequence"/>
</dbReference>
<evidence type="ECO:0000313" key="11">
    <source>
        <dbReference type="EMBL" id="KAE9309853.1"/>
    </source>
</evidence>
<evidence type="ECO:0000313" key="18">
    <source>
        <dbReference type="Proteomes" id="UP000460718"/>
    </source>
</evidence>
<dbReference type="EMBL" id="QXGB01004507">
    <property type="protein sequence ID" value="KAE9165997.1"/>
    <property type="molecule type" value="Genomic_DNA"/>
</dbReference>
<evidence type="ECO:0000313" key="15">
    <source>
        <dbReference type="Proteomes" id="UP000440367"/>
    </source>
</evidence>
<comment type="caution">
    <text evidence="3">The sequence shown here is derived from an EMBL/GenBank/DDBJ whole genome shotgun (WGS) entry which is preliminary data.</text>
</comment>
<feature type="compositionally biased region" description="Basic and acidic residues" evidence="1">
    <location>
        <begin position="1"/>
        <end position="25"/>
    </location>
</feature>
<evidence type="ECO:0000313" key="3">
    <source>
        <dbReference type="EMBL" id="KAE8969128.1"/>
    </source>
</evidence>
<dbReference type="EMBL" id="QXFX01001927">
    <property type="protein sequence ID" value="KAE9082903.1"/>
    <property type="molecule type" value="Genomic_DNA"/>
</dbReference>
<proteinExistence type="predicted"/>
<dbReference type="EMBL" id="QXFZ01001532">
    <property type="protein sequence ID" value="KAE9088891.1"/>
    <property type="molecule type" value="Genomic_DNA"/>
</dbReference>
<accession>A0A6A3HMG0</accession>
<organism evidence="3 18">
    <name type="scientific">Phytophthora fragariae</name>
    <dbReference type="NCBI Taxonomy" id="53985"/>
    <lineage>
        <taxon>Eukaryota</taxon>
        <taxon>Sar</taxon>
        <taxon>Stramenopiles</taxon>
        <taxon>Oomycota</taxon>
        <taxon>Peronosporomycetes</taxon>
        <taxon>Peronosporales</taxon>
        <taxon>Peronosporaceae</taxon>
        <taxon>Phytophthora</taxon>
    </lineage>
</organism>
<evidence type="ECO:0000313" key="14">
    <source>
        <dbReference type="Proteomes" id="UP000437068"/>
    </source>
</evidence>
<protein>
    <submittedName>
        <fullName evidence="3">Uncharacterized protein</fullName>
    </submittedName>
</protein>
<evidence type="ECO:0000313" key="12">
    <source>
        <dbReference type="Proteomes" id="UP000429523"/>
    </source>
</evidence>
<dbReference type="Proteomes" id="UP000460718">
    <property type="component" value="Unassembled WGS sequence"/>
</dbReference>
<dbReference type="EMBL" id="QXFY01001771">
    <property type="protein sequence ID" value="KAE9309853.1"/>
    <property type="molecule type" value="Genomic_DNA"/>
</dbReference>
<feature type="region of interest" description="Disordered" evidence="1">
    <location>
        <begin position="1"/>
        <end position="65"/>
    </location>
</feature>
<evidence type="ECO:0000313" key="16">
    <source>
        <dbReference type="Proteomes" id="UP000440732"/>
    </source>
</evidence>
<evidence type="ECO:0000313" key="4">
    <source>
        <dbReference type="EMBL" id="KAE9082903.1"/>
    </source>
</evidence>
<dbReference type="Proteomes" id="UP000441208">
    <property type="component" value="Unassembled WGS sequence"/>
</dbReference>
<evidence type="ECO:0000313" key="8">
    <source>
        <dbReference type="EMBL" id="KAE9195346.1"/>
    </source>
</evidence>
<dbReference type="Proteomes" id="UP000433483">
    <property type="component" value="Unassembled WGS sequence"/>
</dbReference>
<evidence type="ECO:0000313" key="17">
    <source>
        <dbReference type="Proteomes" id="UP000441208"/>
    </source>
</evidence>
<evidence type="ECO:0000313" key="21">
    <source>
        <dbReference type="Proteomes" id="UP000488956"/>
    </source>
</evidence>
<reference evidence="18 19" key="1">
    <citation type="submission" date="2018-09" db="EMBL/GenBank/DDBJ databases">
        <title>Genomic investigation of the strawberry pathogen Phytophthora fragariae indicates pathogenicity is determined by transcriptional variation in three key races.</title>
        <authorList>
            <person name="Adams T.M."/>
            <person name="Armitage A.D."/>
            <person name="Sobczyk M.K."/>
            <person name="Bates H.J."/>
            <person name="Dunwell J.M."/>
            <person name="Nellist C.F."/>
            <person name="Harrison R.J."/>
        </authorList>
    </citation>
    <scope>NUCLEOTIDE SEQUENCE [LARGE SCALE GENOMIC DNA]</scope>
    <source>
        <strain evidence="10 14">A4</strain>
        <strain evidence="9 15">BC-1</strain>
        <strain evidence="8 19">BC-23</strain>
        <strain evidence="7 13">NOV-27</strain>
        <strain evidence="6 16">NOV-5</strain>
        <strain evidence="5 17">NOV-71</strain>
        <strain evidence="11 20">NOV-77</strain>
        <strain evidence="2 12">NOV-9</strain>
        <strain evidence="4 21">ONT-3</strain>
        <strain evidence="3 18">SCRP245</strain>
    </source>
</reference>
<evidence type="ECO:0000313" key="9">
    <source>
        <dbReference type="EMBL" id="KAE9197221.1"/>
    </source>
</evidence>
<dbReference type="Proteomes" id="UP000437068">
    <property type="component" value="Unassembled WGS sequence"/>
</dbReference>
<dbReference type="EMBL" id="QXGA01002388">
    <property type="protein sequence ID" value="KAE9098665.1"/>
    <property type="molecule type" value="Genomic_DNA"/>
</dbReference>
<dbReference type="AlphaFoldDB" id="A0A6A3HMG0"/>
<evidence type="ECO:0000313" key="2">
    <source>
        <dbReference type="EMBL" id="KAE8926804.1"/>
    </source>
</evidence>
<dbReference type="Proteomes" id="UP000488956">
    <property type="component" value="Unassembled WGS sequence"/>
</dbReference>